<dbReference type="EMBL" id="CP054564">
    <property type="protein sequence ID" value="QKQ36965.1"/>
    <property type="molecule type" value="Genomic_DNA"/>
</dbReference>
<organism evidence="1">
    <name type="scientific">Escherichia coli</name>
    <dbReference type="NCBI Taxonomy" id="562"/>
    <lineage>
        <taxon>Bacteria</taxon>
        <taxon>Pseudomonadati</taxon>
        <taxon>Pseudomonadota</taxon>
        <taxon>Gammaproteobacteria</taxon>
        <taxon>Enterobacterales</taxon>
        <taxon>Enterobacteriaceae</taxon>
        <taxon>Escherichia</taxon>
    </lineage>
</organism>
<dbReference type="AlphaFoldDB" id="A0A6N0IQE1"/>
<accession>A0A6N0IQE1</accession>
<sequence length="176" mass="20347">MDNKRTAAFVYRRSGAYQKLTIGSDWGQLFDCARCEFMVNVQQINLDTNSSLSLISVAKVLLWIRMVHPSAASRIKHHLMAYRQINRKWVVDLSLVSENDEVEFWIDAACNDLFGYVTNGGIITDVHIATCNQLLKSLYYDVEVLFDWINDGQKFESIHPKGIIPEKNYHQKKRAY</sequence>
<reference evidence="1" key="1">
    <citation type="submission" date="2020-05" db="EMBL/GenBank/DDBJ databases">
        <title>Title: F plasmids are the major carriers of antibiotic resistance genes in human-associated commensal E. coli.</title>
        <authorList>
            <person name="Stephens C."/>
            <person name="Arismendi T."/>
            <person name="Wright M."/>
            <person name="Hartman A."/>
            <person name="Gonzalez A."/>
            <person name="Gill M."/>
            <person name="Pandori M."/>
            <person name="Hess D."/>
        </authorList>
    </citation>
    <scope>NUCLEOTIDE SEQUENCE</scope>
    <source>
        <strain evidence="1">SCU-478</strain>
    </source>
</reference>
<proteinExistence type="predicted"/>
<name>A0A6N0IQE1_ECOLX</name>
<protein>
    <submittedName>
        <fullName evidence="1">Uncharacterized protein</fullName>
    </submittedName>
</protein>
<evidence type="ECO:0000313" key="1">
    <source>
        <dbReference type="EMBL" id="QKQ36965.1"/>
    </source>
</evidence>
<gene>
    <name evidence="1" type="ORF">HPE44_21315</name>
</gene>